<accession>A0ABP0K6V0</accession>
<organism evidence="1 2">
    <name type="scientific">Durusdinium trenchii</name>
    <dbReference type="NCBI Taxonomy" id="1381693"/>
    <lineage>
        <taxon>Eukaryota</taxon>
        <taxon>Sar</taxon>
        <taxon>Alveolata</taxon>
        <taxon>Dinophyceae</taxon>
        <taxon>Suessiales</taxon>
        <taxon>Symbiodiniaceae</taxon>
        <taxon>Durusdinium</taxon>
    </lineage>
</organism>
<evidence type="ECO:0008006" key="3">
    <source>
        <dbReference type="Google" id="ProtNLM"/>
    </source>
</evidence>
<protein>
    <recommendedName>
        <fullName evidence="3">Aurora kinase</fullName>
    </recommendedName>
</protein>
<evidence type="ECO:0000313" key="1">
    <source>
        <dbReference type="EMBL" id="CAK9022266.1"/>
    </source>
</evidence>
<proteinExistence type="predicted"/>
<comment type="caution">
    <text evidence="1">The sequence shown here is derived from an EMBL/GenBank/DDBJ whole genome shotgun (WGS) entry which is preliminary data.</text>
</comment>
<name>A0ABP0K6V0_9DINO</name>
<gene>
    <name evidence="1" type="ORF">CCMP2556_LOCUS14756</name>
</gene>
<dbReference type="EMBL" id="CAXAMN010007656">
    <property type="protein sequence ID" value="CAK9022266.1"/>
    <property type="molecule type" value="Genomic_DNA"/>
</dbReference>
<dbReference type="InterPro" id="IPR011009">
    <property type="entry name" value="Kinase-like_dom_sf"/>
</dbReference>
<evidence type="ECO:0000313" key="2">
    <source>
        <dbReference type="Proteomes" id="UP001642484"/>
    </source>
</evidence>
<dbReference type="Gene3D" id="1.10.510.10">
    <property type="entry name" value="Transferase(Phosphotransferase) domain 1"/>
    <property type="match status" value="1"/>
</dbReference>
<dbReference type="SUPFAM" id="SSF56112">
    <property type="entry name" value="Protein kinase-like (PK-like)"/>
    <property type="match status" value="1"/>
</dbReference>
<dbReference type="Proteomes" id="UP001642484">
    <property type="component" value="Unassembled WGS sequence"/>
</dbReference>
<feature type="non-terminal residue" evidence="1">
    <location>
        <position position="1"/>
    </location>
</feature>
<reference evidence="1 2" key="1">
    <citation type="submission" date="2024-02" db="EMBL/GenBank/DDBJ databases">
        <authorList>
            <person name="Chen Y."/>
            <person name="Shah S."/>
            <person name="Dougan E. K."/>
            <person name="Thang M."/>
            <person name="Chan C."/>
        </authorList>
    </citation>
    <scope>NUCLEOTIDE SEQUENCE [LARGE SCALE GENOMIC DNA]</scope>
</reference>
<keyword evidence="2" id="KW-1185">Reference proteome</keyword>
<dbReference type="Gene3D" id="3.30.200.20">
    <property type="entry name" value="Phosphorylase Kinase, domain 1"/>
    <property type="match status" value="1"/>
</dbReference>
<sequence length="61" mass="6871">VFLSHPGAPRGLDHLNLLRLFEAFRDGDRCAYLVTELCASGSLAERLEQQRRTAQPMPSRC</sequence>